<dbReference type="RefSeq" id="WP_035901603.1">
    <property type="nucleotide sequence ID" value="NZ_CAAAHN010000002.1"/>
</dbReference>
<dbReference type="PROSITE" id="PS50234">
    <property type="entry name" value="VWFA"/>
    <property type="match status" value="1"/>
</dbReference>
<organism evidence="1 2">
    <name type="scientific">Legionella geestiana</name>
    <dbReference type="NCBI Taxonomy" id="45065"/>
    <lineage>
        <taxon>Bacteria</taxon>
        <taxon>Pseudomonadati</taxon>
        <taxon>Pseudomonadota</taxon>
        <taxon>Gammaproteobacteria</taxon>
        <taxon>Legionellales</taxon>
        <taxon>Legionellaceae</taxon>
        <taxon>Legionella</taxon>
    </lineage>
</organism>
<dbReference type="STRING" id="45065.Lgee_1967"/>
<evidence type="ECO:0000313" key="2">
    <source>
        <dbReference type="Proteomes" id="UP000054785"/>
    </source>
</evidence>
<dbReference type="InterPro" id="IPR036465">
    <property type="entry name" value="vWFA_dom_sf"/>
</dbReference>
<dbReference type="InterPro" id="IPR050768">
    <property type="entry name" value="UPF0353/GerABKA_families"/>
</dbReference>
<reference evidence="1 2" key="1">
    <citation type="submission" date="2015-11" db="EMBL/GenBank/DDBJ databases">
        <title>Genomic analysis of 38 Legionella species identifies large and diverse effector repertoires.</title>
        <authorList>
            <person name="Burstein D."/>
            <person name="Amaro F."/>
            <person name="Zusman T."/>
            <person name="Lifshitz Z."/>
            <person name="Cohen O."/>
            <person name="Gilbert J.A."/>
            <person name="Pupko T."/>
            <person name="Shuman H.A."/>
            <person name="Segal G."/>
        </authorList>
    </citation>
    <scope>NUCLEOTIDE SEQUENCE [LARGE SCALE GENOMIC DNA]</scope>
    <source>
        <strain evidence="1 2">ATCC 49504</strain>
    </source>
</reference>
<dbReference type="SMART" id="SM00327">
    <property type="entry name" value="VWA"/>
    <property type="match status" value="1"/>
</dbReference>
<dbReference type="OrthoDB" id="9807628at2"/>
<dbReference type="EMBL" id="LNYC01000072">
    <property type="protein sequence ID" value="KTC97306.1"/>
    <property type="molecule type" value="Genomic_DNA"/>
</dbReference>
<protein>
    <submittedName>
        <fullName evidence="1">Uncharacterized protein</fullName>
    </submittedName>
</protein>
<dbReference type="AlphaFoldDB" id="A0A0W0TP49"/>
<comment type="caution">
    <text evidence="1">The sequence shown here is derived from an EMBL/GenBank/DDBJ whole genome shotgun (WGS) entry which is preliminary data.</text>
</comment>
<gene>
    <name evidence="1" type="ORF">Lgee_1967</name>
</gene>
<dbReference type="SUPFAM" id="SSF53300">
    <property type="entry name" value="vWA-like"/>
    <property type="match status" value="1"/>
</dbReference>
<dbReference type="Proteomes" id="UP000054785">
    <property type="component" value="Unassembled WGS sequence"/>
</dbReference>
<evidence type="ECO:0000313" key="1">
    <source>
        <dbReference type="EMBL" id="KTC97306.1"/>
    </source>
</evidence>
<dbReference type="PANTHER" id="PTHR22550">
    <property type="entry name" value="SPORE GERMINATION PROTEIN"/>
    <property type="match status" value="1"/>
</dbReference>
<dbReference type="PANTHER" id="PTHR22550:SF14">
    <property type="entry name" value="VWFA DOMAIN-CONTAINING PROTEIN"/>
    <property type="match status" value="1"/>
</dbReference>
<name>A0A0W0TP49_9GAMM</name>
<dbReference type="PATRIC" id="fig|45065.4.peg.2135"/>
<dbReference type="Pfam" id="PF13519">
    <property type="entry name" value="VWA_2"/>
    <property type="match status" value="1"/>
</dbReference>
<sequence length="303" mass="33302">MSDFHFLRPEALLALIPLGLMLLFTRKRLHGGAWTQAADAHLLPFLLHNTAGVRTMGLGGWLMAALVCMVLALAGPAWKKLPMPSFESVEPRVLVLDMSEQMAQKDLAPDRLMRARFKLYDIFNQTDAGPFGLIAYTSEPFLVSPLTNDGKTISELLPSLTLDVMPVAGSRLDAALDEAEKLLKQAGFNGGQILVLAATPPDSNAFDTAARLKREGILTSMLAVRADGGKSVAFAELARTGGGKLLKFTDDKADITSWLALKGMRVERARDEAFSRWRDEGRWLIIPALFFLLPLWRRGREAS</sequence>
<keyword evidence="2" id="KW-1185">Reference proteome</keyword>
<accession>A0A0W0TP49</accession>
<dbReference type="Gene3D" id="3.40.50.410">
    <property type="entry name" value="von Willebrand factor, type A domain"/>
    <property type="match status" value="1"/>
</dbReference>
<dbReference type="InterPro" id="IPR002035">
    <property type="entry name" value="VWF_A"/>
</dbReference>
<proteinExistence type="predicted"/>